<keyword evidence="2" id="KW-1185">Reference proteome</keyword>
<proteinExistence type="predicted"/>
<evidence type="ECO:0000313" key="1">
    <source>
        <dbReference type="EMBL" id="KAK8382234.1"/>
    </source>
</evidence>
<gene>
    <name evidence="1" type="ORF">O3P69_015282</name>
</gene>
<organism evidence="1 2">
    <name type="scientific">Scylla paramamosain</name>
    <name type="common">Mud crab</name>
    <dbReference type="NCBI Taxonomy" id="85552"/>
    <lineage>
        <taxon>Eukaryota</taxon>
        <taxon>Metazoa</taxon>
        <taxon>Ecdysozoa</taxon>
        <taxon>Arthropoda</taxon>
        <taxon>Crustacea</taxon>
        <taxon>Multicrustacea</taxon>
        <taxon>Malacostraca</taxon>
        <taxon>Eumalacostraca</taxon>
        <taxon>Eucarida</taxon>
        <taxon>Decapoda</taxon>
        <taxon>Pleocyemata</taxon>
        <taxon>Brachyura</taxon>
        <taxon>Eubrachyura</taxon>
        <taxon>Portunoidea</taxon>
        <taxon>Portunidae</taxon>
        <taxon>Portuninae</taxon>
        <taxon>Scylla</taxon>
    </lineage>
</organism>
<reference evidence="1 2" key="1">
    <citation type="submission" date="2023-03" db="EMBL/GenBank/DDBJ databases">
        <title>High-quality genome of Scylla paramamosain provides insights in environmental adaptation.</title>
        <authorList>
            <person name="Zhang L."/>
        </authorList>
    </citation>
    <scope>NUCLEOTIDE SEQUENCE [LARGE SCALE GENOMIC DNA]</scope>
    <source>
        <strain evidence="1">LZ_2023a</strain>
        <tissue evidence="1">Muscle</tissue>
    </source>
</reference>
<dbReference type="CDD" id="cd00037">
    <property type="entry name" value="CLECT"/>
    <property type="match status" value="1"/>
</dbReference>
<evidence type="ECO:0000313" key="2">
    <source>
        <dbReference type="Proteomes" id="UP001487740"/>
    </source>
</evidence>
<comment type="caution">
    <text evidence="1">The sequence shown here is derived from an EMBL/GenBank/DDBJ whole genome shotgun (WGS) entry which is preliminary data.</text>
</comment>
<dbReference type="Proteomes" id="UP001487740">
    <property type="component" value="Unassembled WGS sequence"/>
</dbReference>
<accession>A0AAW0T3J3</accession>
<dbReference type="InterPro" id="IPR016187">
    <property type="entry name" value="CTDL_fold"/>
</dbReference>
<name>A0AAW0T3J3_SCYPA</name>
<dbReference type="Gene3D" id="3.10.100.10">
    <property type="entry name" value="Mannose-Binding Protein A, subunit A"/>
    <property type="match status" value="1"/>
</dbReference>
<dbReference type="InterPro" id="IPR016186">
    <property type="entry name" value="C-type_lectin-like/link_sf"/>
</dbReference>
<dbReference type="SUPFAM" id="SSF56436">
    <property type="entry name" value="C-type lectin-like"/>
    <property type="match status" value="1"/>
</dbReference>
<dbReference type="EMBL" id="JARAKH010000039">
    <property type="protein sequence ID" value="KAK8382234.1"/>
    <property type="molecule type" value="Genomic_DNA"/>
</dbReference>
<dbReference type="AlphaFoldDB" id="A0AAW0T3J3"/>
<sequence>MEVAGRYLHHHSILAHWQEMRQFCEALGGDLINLTNIVFYRDLMLYFRALSLTHFYFWIGATDEAKEERIPRHPGHSLLG</sequence>
<protein>
    <submittedName>
        <fullName evidence="1">Uncharacterized protein</fullName>
    </submittedName>
</protein>